<dbReference type="Pfam" id="PF08338">
    <property type="entry name" value="DUF1731"/>
    <property type="match status" value="1"/>
</dbReference>
<organism evidence="3 4">
    <name type="scientific">Homoserinimonas hongtaonis</name>
    <dbReference type="NCBI Taxonomy" id="2079791"/>
    <lineage>
        <taxon>Bacteria</taxon>
        <taxon>Bacillati</taxon>
        <taxon>Actinomycetota</taxon>
        <taxon>Actinomycetes</taxon>
        <taxon>Micrococcales</taxon>
        <taxon>Microbacteriaceae</taxon>
        <taxon>Homoserinimonas</taxon>
    </lineage>
</organism>
<dbReference type="InterPro" id="IPR001509">
    <property type="entry name" value="Epimerase_deHydtase"/>
</dbReference>
<sequence length="324" mass="35432">MTQRVVVAGASGFIGTRLVESYRVAGASVSTIGREGADAVWGDSAAIAALLDGADLVVNLAGKSVNCRYTDANRAEIFRSRRETTRQISDAIAACAAPPPVWINSSTATIYRHADDRPMTESGGELGQGFSVEVARSWEAEFFRAELPHTRRVALRIAIVLGNGSVMQPLTRLARFGLGGPQLDGRWFSTRRRRNAGTYHDYRPTKGRQKFSWVHIDDVVGVIKFVTERPDIDGVVNVSAPNPTDNAELMSVIRKQLGIPFGLPAFRWMLELGSAVIRTETELVLKSRWVIPARLEAAGFVFAHPAVEPAIGQILAVEKPRQTR</sequence>
<evidence type="ECO:0000313" key="4">
    <source>
        <dbReference type="Proteomes" id="UP000244978"/>
    </source>
</evidence>
<dbReference type="EMBL" id="QEEX01000001">
    <property type="protein sequence ID" value="PWB96696.1"/>
    <property type="molecule type" value="Genomic_DNA"/>
</dbReference>
<dbReference type="AlphaFoldDB" id="A0A2U1SYL3"/>
<keyword evidence="4" id="KW-1185">Reference proteome</keyword>
<protein>
    <submittedName>
        <fullName evidence="3">NAD-dependent epimerase</fullName>
    </submittedName>
</protein>
<evidence type="ECO:0000313" key="3">
    <source>
        <dbReference type="EMBL" id="PWB96696.1"/>
    </source>
</evidence>
<evidence type="ECO:0000259" key="1">
    <source>
        <dbReference type="Pfam" id="PF01370"/>
    </source>
</evidence>
<dbReference type="PANTHER" id="PTHR11092:SF0">
    <property type="entry name" value="EPIMERASE FAMILY PROTEIN SDR39U1"/>
    <property type="match status" value="1"/>
</dbReference>
<dbReference type="SUPFAM" id="SSF51735">
    <property type="entry name" value="NAD(P)-binding Rossmann-fold domains"/>
    <property type="match status" value="1"/>
</dbReference>
<name>A0A2U1SYL3_9MICO</name>
<feature type="domain" description="NAD-dependent epimerase/dehydratase" evidence="1">
    <location>
        <begin position="5"/>
        <end position="121"/>
    </location>
</feature>
<evidence type="ECO:0000259" key="2">
    <source>
        <dbReference type="Pfam" id="PF08338"/>
    </source>
</evidence>
<dbReference type="Gene3D" id="3.40.50.720">
    <property type="entry name" value="NAD(P)-binding Rossmann-like Domain"/>
    <property type="match status" value="1"/>
</dbReference>
<dbReference type="Proteomes" id="UP000244978">
    <property type="component" value="Unassembled WGS sequence"/>
</dbReference>
<dbReference type="RefSeq" id="WP_108996808.1">
    <property type="nucleotide sequence ID" value="NZ_QEEX01000001.1"/>
</dbReference>
<gene>
    <name evidence="3" type="ORF">DF220_01735</name>
</gene>
<accession>A0A2U1SYL3</accession>
<dbReference type="Pfam" id="PF01370">
    <property type="entry name" value="Epimerase"/>
    <property type="match status" value="1"/>
</dbReference>
<dbReference type="PANTHER" id="PTHR11092">
    <property type="entry name" value="SUGAR NUCLEOTIDE EPIMERASE RELATED"/>
    <property type="match status" value="1"/>
</dbReference>
<dbReference type="InterPro" id="IPR013549">
    <property type="entry name" value="DUF1731"/>
</dbReference>
<reference evidence="4" key="1">
    <citation type="submission" date="2018-04" db="EMBL/GenBank/DDBJ databases">
        <authorList>
            <person name="Liu S."/>
            <person name="Wang Z."/>
            <person name="Li J."/>
        </authorList>
    </citation>
    <scope>NUCLEOTIDE SEQUENCE [LARGE SCALE GENOMIC DNA]</scope>
    <source>
        <strain evidence="4">S1194</strain>
    </source>
</reference>
<feature type="domain" description="DUF1731" evidence="2">
    <location>
        <begin position="267"/>
        <end position="313"/>
    </location>
</feature>
<comment type="caution">
    <text evidence="3">The sequence shown here is derived from an EMBL/GenBank/DDBJ whole genome shotgun (WGS) entry which is preliminary data.</text>
</comment>
<dbReference type="InterPro" id="IPR036291">
    <property type="entry name" value="NAD(P)-bd_dom_sf"/>
</dbReference>
<proteinExistence type="predicted"/>